<evidence type="ECO:0000313" key="12">
    <source>
        <dbReference type="EMBL" id="VEN45934.1"/>
    </source>
</evidence>
<comment type="function">
    <text evidence="1">Directs RNA polymerase II nuclear import.</text>
</comment>
<evidence type="ECO:0000256" key="10">
    <source>
        <dbReference type="SAM" id="MobiDB-lite"/>
    </source>
</evidence>
<dbReference type="Proteomes" id="UP000410492">
    <property type="component" value="Unassembled WGS sequence"/>
</dbReference>
<evidence type="ECO:0000256" key="2">
    <source>
        <dbReference type="ARBA" id="ARBA00004123"/>
    </source>
</evidence>
<keyword evidence="6" id="KW-0813">Transport</keyword>
<keyword evidence="7" id="KW-0963">Cytoplasm</keyword>
<comment type="similarity">
    <text evidence="4">Belongs to the IWR1/SLC7A6OS family.</text>
</comment>
<sequence length="302" mass="35622">MAAIVRVKRRLNEKPLEALILNCKRRRVDEYENSKTELASTILKFAGTIKEDENVLSHIKKQNIADLEQLKDQFKKHQVSISEKLRTERQEKSKSNRYRIINCFRSGYADPVVNSEISEEIDKEAYTIFDIEYNPPELEKRDSAKQYVYDLYYTNSDDFGDAQIEDYISIHPWNDSLMYGSARDNGYNEADSDDSEDSNAENNWRNDYPDESDMESINEDDMVEAVNKIDLGNELSSDEGEEDFVYSIENEDMYREEIDEEDVNRHGERYARFKAEHKKFVESTGLDHDFYYGDIDENEYYY</sequence>
<evidence type="ECO:0000256" key="4">
    <source>
        <dbReference type="ARBA" id="ARBA00010218"/>
    </source>
</evidence>
<keyword evidence="8" id="KW-0653">Protein transport</keyword>
<evidence type="ECO:0000313" key="13">
    <source>
        <dbReference type="Proteomes" id="UP000410492"/>
    </source>
</evidence>
<feature type="domain" description="Transcription factor Iwr1" evidence="11">
    <location>
        <begin position="146"/>
        <end position="211"/>
    </location>
</feature>
<dbReference type="Pfam" id="PF08574">
    <property type="entry name" value="Iwr1"/>
    <property type="match status" value="1"/>
</dbReference>
<comment type="subcellular location">
    <subcellularLocation>
        <location evidence="3">Cytoplasm</location>
    </subcellularLocation>
    <subcellularLocation>
        <location evidence="2">Nucleus</location>
    </subcellularLocation>
</comment>
<dbReference type="GO" id="GO:0005737">
    <property type="term" value="C:cytoplasm"/>
    <property type="evidence" value="ECO:0007669"/>
    <property type="project" value="UniProtKB-SubCell"/>
</dbReference>
<accession>A0A653CEZ7</accession>
<gene>
    <name evidence="12" type="ORF">CALMAC_LOCUS8203</name>
</gene>
<dbReference type="InterPro" id="IPR040218">
    <property type="entry name" value="SLC7A6OS"/>
</dbReference>
<keyword evidence="9" id="KW-0539">Nucleus</keyword>
<evidence type="ECO:0000256" key="6">
    <source>
        <dbReference type="ARBA" id="ARBA00022448"/>
    </source>
</evidence>
<dbReference type="PANTHER" id="PTHR31196">
    <property type="entry name" value="RNA POLYMERASE II NUCLEAR LOCALIZATION PROTEIN SLC7A6OS-RELATED"/>
    <property type="match status" value="1"/>
</dbReference>
<evidence type="ECO:0000259" key="11">
    <source>
        <dbReference type="Pfam" id="PF08574"/>
    </source>
</evidence>
<reference evidence="12 13" key="1">
    <citation type="submission" date="2019-01" db="EMBL/GenBank/DDBJ databases">
        <authorList>
            <person name="Sayadi A."/>
        </authorList>
    </citation>
    <scope>NUCLEOTIDE SEQUENCE [LARGE SCALE GENOMIC DNA]</scope>
</reference>
<proteinExistence type="inferred from homology"/>
<feature type="region of interest" description="Disordered" evidence="10">
    <location>
        <begin position="184"/>
        <end position="214"/>
    </location>
</feature>
<dbReference type="AlphaFoldDB" id="A0A653CEZ7"/>
<evidence type="ECO:0000256" key="9">
    <source>
        <dbReference type="ARBA" id="ARBA00023242"/>
    </source>
</evidence>
<protein>
    <recommendedName>
        <fullName evidence="5">Probable RNA polymerase II nuclear localization protein SLC7A6OS</fullName>
    </recommendedName>
</protein>
<evidence type="ECO:0000256" key="5">
    <source>
        <dbReference type="ARBA" id="ARBA00017036"/>
    </source>
</evidence>
<dbReference type="EMBL" id="CAACVG010007530">
    <property type="protein sequence ID" value="VEN45934.1"/>
    <property type="molecule type" value="Genomic_DNA"/>
</dbReference>
<dbReference type="OrthoDB" id="6255506at2759"/>
<keyword evidence="13" id="KW-1185">Reference proteome</keyword>
<dbReference type="GO" id="GO:0032502">
    <property type="term" value="P:developmental process"/>
    <property type="evidence" value="ECO:0007669"/>
    <property type="project" value="TreeGrafter"/>
</dbReference>
<evidence type="ECO:0000256" key="1">
    <source>
        <dbReference type="ARBA" id="ARBA00003202"/>
    </source>
</evidence>
<evidence type="ECO:0000256" key="3">
    <source>
        <dbReference type="ARBA" id="ARBA00004496"/>
    </source>
</evidence>
<organism evidence="12 13">
    <name type="scientific">Callosobruchus maculatus</name>
    <name type="common">Southern cowpea weevil</name>
    <name type="synonym">Pulse bruchid</name>
    <dbReference type="NCBI Taxonomy" id="64391"/>
    <lineage>
        <taxon>Eukaryota</taxon>
        <taxon>Metazoa</taxon>
        <taxon>Ecdysozoa</taxon>
        <taxon>Arthropoda</taxon>
        <taxon>Hexapoda</taxon>
        <taxon>Insecta</taxon>
        <taxon>Pterygota</taxon>
        <taxon>Neoptera</taxon>
        <taxon>Endopterygota</taxon>
        <taxon>Coleoptera</taxon>
        <taxon>Polyphaga</taxon>
        <taxon>Cucujiformia</taxon>
        <taxon>Chrysomeloidea</taxon>
        <taxon>Chrysomelidae</taxon>
        <taxon>Bruchinae</taxon>
        <taxon>Bruchini</taxon>
        <taxon>Callosobruchus</taxon>
    </lineage>
</organism>
<dbReference type="GO" id="GO:0015031">
    <property type="term" value="P:protein transport"/>
    <property type="evidence" value="ECO:0007669"/>
    <property type="project" value="UniProtKB-KW"/>
</dbReference>
<dbReference type="InterPro" id="IPR013883">
    <property type="entry name" value="TF_Iwr1_dom"/>
</dbReference>
<feature type="compositionally biased region" description="Acidic residues" evidence="10">
    <location>
        <begin position="190"/>
        <end position="199"/>
    </location>
</feature>
<evidence type="ECO:0000256" key="8">
    <source>
        <dbReference type="ARBA" id="ARBA00022927"/>
    </source>
</evidence>
<dbReference type="GO" id="GO:0005634">
    <property type="term" value="C:nucleus"/>
    <property type="evidence" value="ECO:0007669"/>
    <property type="project" value="UniProtKB-SubCell"/>
</dbReference>
<evidence type="ECO:0000256" key="7">
    <source>
        <dbReference type="ARBA" id="ARBA00022490"/>
    </source>
</evidence>
<dbReference type="PANTHER" id="PTHR31196:SF2">
    <property type="entry name" value="RNA POLYMERASE II NUCLEAR LOCALIZATION PROTEIN SLC7A6OS-RELATED"/>
    <property type="match status" value="1"/>
</dbReference>
<name>A0A653CEZ7_CALMS</name>